<evidence type="ECO:0000313" key="2">
    <source>
        <dbReference type="Proteomes" id="UP000654075"/>
    </source>
</evidence>
<dbReference type="EMBL" id="CAJNNV010025510">
    <property type="protein sequence ID" value="CAE8614813.1"/>
    <property type="molecule type" value="Genomic_DNA"/>
</dbReference>
<comment type="caution">
    <text evidence="1">The sequence shown here is derived from an EMBL/GenBank/DDBJ whole genome shotgun (WGS) entry which is preliminary data.</text>
</comment>
<protein>
    <submittedName>
        <fullName evidence="1">Uncharacterized protein</fullName>
    </submittedName>
</protein>
<sequence>NSCCRRKGSQARDAFDPVTPAELAEFAFPEVGVLEELMCSPPASSAAATRSMPAASVLGGNAACRAAMAKSVAQVAGQILKSAAVLFQGKTTIQNFKLFPL</sequence>
<reference evidence="1" key="1">
    <citation type="submission" date="2021-02" db="EMBL/GenBank/DDBJ databases">
        <authorList>
            <person name="Dougan E. K."/>
            <person name="Rhodes N."/>
            <person name="Thang M."/>
            <person name="Chan C."/>
        </authorList>
    </citation>
    <scope>NUCLEOTIDE SEQUENCE</scope>
</reference>
<accession>A0A813FK61</accession>
<dbReference type="AlphaFoldDB" id="A0A813FK61"/>
<keyword evidence="2" id="KW-1185">Reference proteome</keyword>
<proteinExistence type="predicted"/>
<feature type="non-terminal residue" evidence="1">
    <location>
        <position position="101"/>
    </location>
</feature>
<gene>
    <name evidence="1" type="ORF">PGLA1383_LOCUS32534</name>
</gene>
<evidence type="ECO:0000313" key="1">
    <source>
        <dbReference type="EMBL" id="CAE8614813.1"/>
    </source>
</evidence>
<name>A0A813FK61_POLGL</name>
<dbReference type="Proteomes" id="UP000654075">
    <property type="component" value="Unassembled WGS sequence"/>
</dbReference>
<organism evidence="1 2">
    <name type="scientific">Polarella glacialis</name>
    <name type="common">Dinoflagellate</name>
    <dbReference type="NCBI Taxonomy" id="89957"/>
    <lineage>
        <taxon>Eukaryota</taxon>
        <taxon>Sar</taxon>
        <taxon>Alveolata</taxon>
        <taxon>Dinophyceae</taxon>
        <taxon>Suessiales</taxon>
        <taxon>Suessiaceae</taxon>
        <taxon>Polarella</taxon>
    </lineage>
</organism>